<dbReference type="Proteomes" id="UP000548504">
    <property type="component" value="Unassembled WGS sequence"/>
</dbReference>
<protein>
    <recommendedName>
        <fullName evidence="3">Phage tail protein</fullName>
    </recommendedName>
</protein>
<name>A0A7X1BVC9_9ENTR</name>
<dbReference type="EMBL" id="JACLAG010000010">
    <property type="protein sequence ID" value="MBC2622706.1"/>
    <property type="molecule type" value="Genomic_DNA"/>
</dbReference>
<dbReference type="CDD" id="cd19958">
    <property type="entry name" value="pyocin_knob"/>
    <property type="match status" value="1"/>
</dbReference>
<sequence length="694" mass="73117">MVADVVVSSIKSFPEATSLALVSDLQFNEPYSSAALNRKFRGIVNPGFYGGFLPSPAGGLNLKISSGEEGGTASINIDKYYQMTVRQQADVTMPVTAGKKVIVVLEATYALGQETYQVNCKSAVQAAEIKFLEEGTALRQNQLELCTVTVPADAPELTEEMIDVSRRLNKTVGITLSSEIDSDADHIAASSHAVKKAVKAARDETEKQIEELVDGAPASLDTLKKIAAAINNDPDFFNTLTAILKLKAPLESPALTGIPTVPTPPLSVSNKQIANTEYVQAAVAALVGSSPEALDTLAELADALGNDPNFATTMLNKLAGKQPLHEVLTSLSGLNSAANKLAFFNGPNSMALANLTAVGRVLIGQESVAKVLEYLGLVETINLAAGAVPSTRKINGHALAADTNVTAQDIFNGQVVMIGANQNLDNYQTPGLYAQDANVNTSAALNYPENNAGSLMVLRGAGVTQVYHTYNSSRIWSRSKYSTGGWTPWAREYNTQNKPGAADVGALPITGGTLNGPLGIGTANGLGGNSIVLGDNDTGFKQEGDGILNVYANSALVMRFISSLIESLKPLKVNGNCIATGEIQAGNGAVRLAADGNVYGTMWGGWLRDYLAATFQPKGNFTPAGQAYTKAESDARYIQSMRLGSAISTTWWGDGGDCPAGHVLTGGDFNNDKSYVRYKPVQVLINGQWVTISG</sequence>
<evidence type="ECO:0000313" key="1">
    <source>
        <dbReference type="EMBL" id="MBC2622706.1"/>
    </source>
</evidence>
<dbReference type="InterPro" id="IPR051934">
    <property type="entry name" value="Phage_Tail_Fiber_Structural"/>
</dbReference>
<organism evidence="1 2">
    <name type="scientific">Citrobacter cronae</name>
    <dbReference type="NCBI Taxonomy" id="1748967"/>
    <lineage>
        <taxon>Bacteria</taxon>
        <taxon>Pseudomonadati</taxon>
        <taxon>Pseudomonadota</taxon>
        <taxon>Gammaproteobacteria</taxon>
        <taxon>Enterobacterales</taxon>
        <taxon>Enterobacteriaceae</taxon>
        <taxon>Citrobacter</taxon>
        <taxon>Citrobacter freundii complex</taxon>
    </lineage>
</organism>
<dbReference type="PANTHER" id="PTHR35191">
    <property type="entry name" value="PROPHAGE SIDE TAIL FIBER PROTEIN HOMOLOG STFQ-RELATED"/>
    <property type="match status" value="1"/>
</dbReference>
<comment type="caution">
    <text evidence="1">The sequence shown here is derived from an EMBL/GenBank/DDBJ whole genome shotgun (WGS) entry which is preliminary data.</text>
</comment>
<dbReference type="AlphaFoldDB" id="A0A7X1BVC9"/>
<evidence type="ECO:0008006" key="3">
    <source>
        <dbReference type="Google" id="ProtNLM"/>
    </source>
</evidence>
<gene>
    <name evidence="1" type="ORF">H7I73_24000</name>
</gene>
<proteinExistence type="predicted"/>
<dbReference type="PANTHER" id="PTHR35191:SF1">
    <property type="entry name" value="PROPHAGE SIDE TAIL FIBER PROTEIN HOMOLOG STFQ-RELATED"/>
    <property type="match status" value="1"/>
</dbReference>
<evidence type="ECO:0000313" key="2">
    <source>
        <dbReference type="Proteomes" id="UP000548504"/>
    </source>
</evidence>
<reference evidence="1 2" key="1">
    <citation type="submission" date="2020-08" db="EMBL/GenBank/DDBJ databases">
        <title>Emergence and comparative genomics analysis of Citrobacter in Fennec fox imported from North Africa to China.</title>
        <authorList>
            <person name="Zheng B."/>
        </authorList>
    </citation>
    <scope>NUCLEOTIDE SEQUENCE [LARGE SCALE GENOMIC DNA]</scope>
    <source>
        <strain evidence="1 2">FF141</strain>
    </source>
</reference>
<accession>A0A7X1BVC9</accession>
<dbReference type="RefSeq" id="WP_185656582.1">
    <property type="nucleotide sequence ID" value="NZ_JACLAG010000010.1"/>
</dbReference>
<dbReference type="Gene3D" id="6.20.70.20">
    <property type="match status" value="1"/>
</dbReference>